<organism evidence="1">
    <name type="scientific">Arundo donax</name>
    <name type="common">Giant reed</name>
    <name type="synonym">Donax arundinaceus</name>
    <dbReference type="NCBI Taxonomy" id="35708"/>
    <lineage>
        <taxon>Eukaryota</taxon>
        <taxon>Viridiplantae</taxon>
        <taxon>Streptophyta</taxon>
        <taxon>Embryophyta</taxon>
        <taxon>Tracheophyta</taxon>
        <taxon>Spermatophyta</taxon>
        <taxon>Magnoliopsida</taxon>
        <taxon>Liliopsida</taxon>
        <taxon>Poales</taxon>
        <taxon>Poaceae</taxon>
        <taxon>PACMAD clade</taxon>
        <taxon>Arundinoideae</taxon>
        <taxon>Arundineae</taxon>
        <taxon>Arundo</taxon>
    </lineage>
</organism>
<accession>A0A0A9FIL5</accession>
<dbReference type="EMBL" id="GBRH01187915">
    <property type="protein sequence ID" value="JAE09981.1"/>
    <property type="molecule type" value="Transcribed_RNA"/>
</dbReference>
<sequence length="35" mass="4066">MGLQDPTTKRNESTRREAVTGNVSYLPIWELHVHE</sequence>
<name>A0A0A9FIL5_ARUDO</name>
<reference evidence="1" key="1">
    <citation type="submission" date="2014-09" db="EMBL/GenBank/DDBJ databases">
        <authorList>
            <person name="Magalhaes I.L.F."/>
            <person name="Oliveira U."/>
            <person name="Santos F.R."/>
            <person name="Vidigal T.H.D.A."/>
            <person name="Brescovit A.D."/>
            <person name="Santos A.J."/>
        </authorList>
    </citation>
    <scope>NUCLEOTIDE SEQUENCE</scope>
    <source>
        <tissue evidence="1">Shoot tissue taken approximately 20 cm above the soil surface</tissue>
    </source>
</reference>
<reference evidence="1" key="2">
    <citation type="journal article" date="2015" name="Data Brief">
        <title>Shoot transcriptome of the giant reed, Arundo donax.</title>
        <authorList>
            <person name="Barrero R.A."/>
            <person name="Guerrero F.D."/>
            <person name="Moolhuijzen P."/>
            <person name="Goolsby J.A."/>
            <person name="Tidwell J."/>
            <person name="Bellgard S.E."/>
            <person name="Bellgard M.I."/>
        </authorList>
    </citation>
    <scope>NUCLEOTIDE SEQUENCE</scope>
    <source>
        <tissue evidence="1">Shoot tissue taken approximately 20 cm above the soil surface</tissue>
    </source>
</reference>
<protein>
    <submittedName>
        <fullName evidence="1">Uncharacterized protein</fullName>
    </submittedName>
</protein>
<evidence type="ECO:0000313" key="1">
    <source>
        <dbReference type="EMBL" id="JAE09981.1"/>
    </source>
</evidence>
<proteinExistence type="predicted"/>
<dbReference type="AlphaFoldDB" id="A0A0A9FIL5"/>